<evidence type="ECO:0000256" key="3">
    <source>
        <dbReference type="ARBA" id="ARBA00022833"/>
    </source>
</evidence>
<keyword evidence="3" id="KW-0862">Zinc</keyword>
<comment type="caution">
    <text evidence="8">The sequence shown here is derived from an EMBL/GenBank/DDBJ whole genome shotgun (WGS) entry which is preliminary data.</text>
</comment>
<accession>A0ABD0KPV1</accession>
<reference evidence="8 9" key="1">
    <citation type="journal article" date="2023" name="Sci. Data">
        <title>Genome assembly of the Korean intertidal mud-creeper Batillaria attramentaria.</title>
        <authorList>
            <person name="Patra A.K."/>
            <person name="Ho P.T."/>
            <person name="Jun S."/>
            <person name="Lee S.J."/>
            <person name="Kim Y."/>
            <person name="Won Y.J."/>
        </authorList>
    </citation>
    <scope>NUCLEOTIDE SEQUENCE [LARGE SCALE GENOMIC DNA]</scope>
    <source>
        <strain evidence="8">Wonlab-2016</strain>
    </source>
</reference>
<dbReference type="EMBL" id="JACVVK020000141">
    <property type="protein sequence ID" value="KAK7489212.1"/>
    <property type="molecule type" value="Genomic_DNA"/>
</dbReference>
<dbReference type="Proteomes" id="UP001519460">
    <property type="component" value="Unassembled WGS sequence"/>
</dbReference>
<feature type="region of interest" description="Disordered" evidence="6">
    <location>
        <begin position="80"/>
        <end position="149"/>
    </location>
</feature>
<evidence type="ECO:0000259" key="7">
    <source>
        <dbReference type="PROSITE" id="PS50950"/>
    </source>
</evidence>
<protein>
    <recommendedName>
        <fullName evidence="7">THAP-type domain-containing protein</fullName>
    </recommendedName>
</protein>
<dbReference type="PROSITE" id="PS50950">
    <property type="entry name" value="ZF_THAP"/>
    <property type="match status" value="1"/>
</dbReference>
<proteinExistence type="predicted"/>
<feature type="compositionally biased region" description="Polar residues" evidence="6">
    <location>
        <begin position="101"/>
        <end position="128"/>
    </location>
</feature>
<evidence type="ECO:0000313" key="9">
    <source>
        <dbReference type="Proteomes" id="UP001519460"/>
    </source>
</evidence>
<feature type="domain" description="THAP-type" evidence="7">
    <location>
        <begin position="7"/>
        <end position="105"/>
    </location>
</feature>
<evidence type="ECO:0000256" key="2">
    <source>
        <dbReference type="ARBA" id="ARBA00022771"/>
    </source>
</evidence>
<name>A0ABD0KPV1_9CAEN</name>
<evidence type="ECO:0000256" key="1">
    <source>
        <dbReference type="ARBA" id="ARBA00022723"/>
    </source>
</evidence>
<dbReference type="GO" id="GO:0008270">
    <property type="term" value="F:zinc ion binding"/>
    <property type="evidence" value="ECO:0007669"/>
    <property type="project" value="UniProtKB-KW"/>
</dbReference>
<evidence type="ECO:0000256" key="5">
    <source>
        <dbReference type="PROSITE-ProRule" id="PRU00309"/>
    </source>
</evidence>
<keyword evidence="9" id="KW-1185">Reference proteome</keyword>
<sequence>MEGKKRGNRHCCYGQCNSDERYPHRCEDVSFIPFPKPKTRLEDCKAWIKMCGRPHDQLNPSLITKNYFVCSKGKPTTEFPYPVPYDGRPVQRGRKRRNEATPESYTTSKKGRSCTAQSLQPDSQSVQPESEVPAAASVTDISGMDIKQY</sequence>
<evidence type="ECO:0000256" key="6">
    <source>
        <dbReference type="SAM" id="MobiDB-lite"/>
    </source>
</evidence>
<organism evidence="8 9">
    <name type="scientific">Batillaria attramentaria</name>
    <dbReference type="NCBI Taxonomy" id="370345"/>
    <lineage>
        <taxon>Eukaryota</taxon>
        <taxon>Metazoa</taxon>
        <taxon>Spiralia</taxon>
        <taxon>Lophotrochozoa</taxon>
        <taxon>Mollusca</taxon>
        <taxon>Gastropoda</taxon>
        <taxon>Caenogastropoda</taxon>
        <taxon>Sorbeoconcha</taxon>
        <taxon>Cerithioidea</taxon>
        <taxon>Batillariidae</taxon>
        <taxon>Batillaria</taxon>
    </lineage>
</organism>
<evidence type="ECO:0000313" key="8">
    <source>
        <dbReference type="EMBL" id="KAK7489212.1"/>
    </source>
</evidence>
<keyword evidence="2 5" id="KW-0863">Zinc-finger</keyword>
<dbReference type="AlphaFoldDB" id="A0ABD0KPV1"/>
<dbReference type="GO" id="GO:0003677">
    <property type="term" value="F:DNA binding"/>
    <property type="evidence" value="ECO:0007669"/>
    <property type="project" value="UniProtKB-UniRule"/>
</dbReference>
<evidence type="ECO:0000256" key="4">
    <source>
        <dbReference type="ARBA" id="ARBA00023125"/>
    </source>
</evidence>
<keyword evidence="4 5" id="KW-0238">DNA-binding</keyword>
<keyword evidence="1" id="KW-0479">Metal-binding</keyword>
<dbReference type="InterPro" id="IPR006612">
    <property type="entry name" value="THAP_Znf"/>
</dbReference>
<dbReference type="SUPFAM" id="SSF57716">
    <property type="entry name" value="Glucocorticoid receptor-like (DNA-binding domain)"/>
    <property type="match status" value="1"/>
</dbReference>
<gene>
    <name evidence="8" type="ORF">BaRGS_00019590</name>
</gene>